<evidence type="ECO:0000313" key="2">
    <source>
        <dbReference type="EMBL" id="KAK9751768.1"/>
    </source>
</evidence>
<dbReference type="AlphaFoldDB" id="A0AAW1MZN0"/>
<sequence length="132" mass="15299">MMFSLNPIYKLYEQLESDSTKVVFGPTEKKRKRDAREGQSQEKEDEISKEMAEVITFMGKFKKKPKNSKRLLNRKVDVIKAYHSIQEATTYHGKRIAQSNETNETSLKPTNTVGIQTSEDEILQDTRRTKQA</sequence>
<feature type="compositionally biased region" description="Polar residues" evidence="1">
    <location>
        <begin position="97"/>
        <end position="117"/>
    </location>
</feature>
<feature type="region of interest" description="Disordered" evidence="1">
    <location>
        <begin position="97"/>
        <end position="132"/>
    </location>
</feature>
<dbReference type="EMBL" id="JASPKY010000025">
    <property type="protein sequence ID" value="KAK9751768.1"/>
    <property type="molecule type" value="Genomic_DNA"/>
</dbReference>
<keyword evidence="3" id="KW-1185">Reference proteome</keyword>
<feature type="compositionally biased region" description="Basic and acidic residues" evidence="1">
    <location>
        <begin position="34"/>
        <end position="47"/>
    </location>
</feature>
<protein>
    <submittedName>
        <fullName evidence="2">Uncharacterized protein</fullName>
    </submittedName>
</protein>
<organism evidence="2 3">
    <name type="scientific">Popillia japonica</name>
    <name type="common">Japanese beetle</name>
    <dbReference type="NCBI Taxonomy" id="7064"/>
    <lineage>
        <taxon>Eukaryota</taxon>
        <taxon>Metazoa</taxon>
        <taxon>Ecdysozoa</taxon>
        <taxon>Arthropoda</taxon>
        <taxon>Hexapoda</taxon>
        <taxon>Insecta</taxon>
        <taxon>Pterygota</taxon>
        <taxon>Neoptera</taxon>
        <taxon>Endopterygota</taxon>
        <taxon>Coleoptera</taxon>
        <taxon>Polyphaga</taxon>
        <taxon>Scarabaeiformia</taxon>
        <taxon>Scarabaeidae</taxon>
        <taxon>Rutelinae</taxon>
        <taxon>Popillia</taxon>
    </lineage>
</organism>
<gene>
    <name evidence="2" type="ORF">QE152_g4642</name>
</gene>
<accession>A0AAW1MZN0</accession>
<evidence type="ECO:0000313" key="3">
    <source>
        <dbReference type="Proteomes" id="UP001458880"/>
    </source>
</evidence>
<reference evidence="2 3" key="1">
    <citation type="journal article" date="2024" name="BMC Genomics">
        <title>De novo assembly and annotation of Popillia japonica's genome with initial clues to its potential as an invasive pest.</title>
        <authorList>
            <person name="Cucini C."/>
            <person name="Boschi S."/>
            <person name="Funari R."/>
            <person name="Cardaioli E."/>
            <person name="Iannotti N."/>
            <person name="Marturano G."/>
            <person name="Paoli F."/>
            <person name="Bruttini M."/>
            <person name="Carapelli A."/>
            <person name="Frati F."/>
            <person name="Nardi F."/>
        </authorList>
    </citation>
    <scope>NUCLEOTIDE SEQUENCE [LARGE SCALE GENOMIC DNA]</scope>
    <source>
        <strain evidence="2">DMR45628</strain>
    </source>
</reference>
<comment type="caution">
    <text evidence="2">The sequence shown here is derived from an EMBL/GenBank/DDBJ whole genome shotgun (WGS) entry which is preliminary data.</text>
</comment>
<evidence type="ECO:0000256" key="1">
    <source>
        <dbReference type="SAM" id="MobiDB-lite"/>
    </source>
</evidence>
<feature type="region of interest" description="Disordered" evidence="1">
    <location>
        <begin position="24"/>
        <end position="47"/>
    </location>
</feature>
<dbReference type="Proteomes" id="UP001458880">
    <property type="component" value="Unassembled WGS sequence"/>
</dbReference>
<proteinExistence type="predicted"/>
<name>A0AAW1MZN0_POPJA</name>